<dbReference type="Proteomes" id="UP000572680">
    <property type="component" value="Unassembled WGS sequence"/>
</dbReference>
<dbReference type="PANTHER" id="PTHR46623:SF6">
    <property type="entry name" value="ALPHA_BETA-HYDROLASES SUPERFAMILY PROTEIN"/>
    <property type="match status" value="1"/>
</dbReference>
<evidence type="ECO:0000313" key="2">
    <source>
        <dbReference type="EMBL" id="MBA8955471.1"/>
    </source>
</evidence>
<gene>
    <name evidence="2" type="ORF">HNR61_007147</name>
</gene>
<name>A0A7W3LW78_ACTNM</name>
<accession>A0A7W3LW78</accession>
<dbReference type="SUPFAM" id="SSF53474">
    <property type="entry name" value="alpha/beta-Hydrolases"/>
    <property type="match status" value="1"/>
</dbReference>
<organism evidence="2 3">
    <name type="scientific">Actinomadura namibiensis</name>
    <dbReference type="NCBI Taxonomy" id="182080"/>
    <lineage>
        <taxon>Bacteria</taxon>
        <taxon>Bacillati</taxon>
        <taxon>Actinomycetota</taxon>
        <taxon>Actinomycetes</taxon>
        <taxon>Streptosporangiales</taxon>
        <taxon>Thermomonosporaceae</taxon>
        <taxon>Actinomadura</taxon>
    </lineage>
</organism>
<dbReference type="EMBL" id="JACJIA010000012">
    <property type="protein sequence ID" value="MBA8955471.1"/>
    <property type="molecule type" value="Genomic_DNA"/>
</dbReference>
<evidence type="ECO:0000313" key="3">
    <source>
        <dbReference type="Proteomes" id="UP000572680"/>
    </source>
</evidence>
<dbReference type="InterPro" id="IPR029058">
    <property type="entry name" value="AB_hydrolase_fold"/>
</dbReference>
<proteinExistence type="predicted"/>
<protein>
    <submittedName>
        <fullName evidence="2">Carboxymethylenebutenolidase</fullName>
        <ecNumber evidence="2">3.1.1.45</ecNumber>
    </submittedName>
</protein>
<dbReference type="Gene3D" id="3.40.50.1820">
    <property type="entry name" value="alpha/beta hydrolase"/>
    <property type="match status" value="1"/>
</dbReference>
<dbReference type="AlphaFoldDB" id="A0A7W3LW78"/>
<dbReference type="InterPro" id="IPR051049">
    <property type="entry name" value="Dienelactone_hydrolase-like"/>
</dbReference>
<reference evidence="2 3" key="1">
    <citation type="submission" date="2020-08" db="EMBL/GenBank/DDBJ databases">
        <title>Genomic Encyclopedia of Type Strains, Phase IV (KMG-IV): sequencing the most valuable type-strain genomes for metagenomic binning, comparative biology and taxonomic classification.</title>
        <authorList>
            <person name="Goeker M."/>
        </authorList>
    </citation>
    <scope>NUCLEOTIDE SEQUENCE [LARGE SCALE GENOMIC DNA]</scope>
    <source>
        <strain evidence="2 3">DSM 44197</strain>
    </source>
</reference>
<dbReference type="EC" id="3.1.1.45" evidence="2"/>
<evidence type="ECO:0000259" key="1">
    <source>
        <dbReference type="Pfam" id="PF01738"/>
    </source>
</evidence>
<dbReference type="GO" id="GO:0008806">
    <property type="term" value="F:carboxymethylenebutenolidase activity"/>
    <property type="evidence" value="ECO:0007669"/>
    <property type="project" value="UniProtKB-EC"/>
</dbReference>
<sequence>MRTERVAVTDGEFDLHVWTPEGGRGPGLLLIQEIFGVGAYIQDVAEGLARDGFVVAAPDVFWRLAPGWAVVHTPEKVQRSLELAARFDEDKGLADLRAALAHLRRLPEVDGRAGTLGFCFGGTMAYRLAAAERMDAAVSFYGSGVPAMLDLLDRIEAPLQLHFGGSDPYIARDRVAAVERAVAGRSHVEIHVQEDGGHAFHNHRAPMFHQPGPAARAWEQAERFLSRHLPR</sequence>
<keyword evidence="2" id="KW-0378">Hydrolase</keyword>
<dbReference type="RefSeq" id="WP_182847479.1">
    <property type="nucleotide sequence ID" value="NZ_BAAALP010000028.1"/>
</dbReference>
<dbReference type="Pfam" id="PF01738">
    <property type="entry name" value="DLH"/>
    <property type="match status" value="1"/>
</dbReference>
<feature type="domain" description="Dienelactone hydrolase" evidence="1">
    <location>
        <begin position="16"/>
        <end position="228"/>
    </location>
</feature>
<dbReference type="InterPro" id="IPR002925">
    <property type="entry name" value="Dienelactn_hydro"/>
</dbReference>
<comment type="caution">
    <text evidence="2">The sequence shown here is derived from an EMBL/GenBank/DDBJ whole genome shotgun (WGS) entry which is preliminary data.</text>
</comment>
<keyword evidence="3" id="KW-1185">Reference proteome</keyword>
<dbReference type="PANTHER" id="PTHR46623">
    <property type="entry name" value="CARBOXYMETHYLENEBUTENOLIDASE-RELATED"/>
    <property type="match status" value="1"/>
</dbReference>